<comment type="caution">
    <text evidence="1">The sequence shown here is derived from an EMBL/GenBank/DDBJ whole genome shotgun (WGS) entry which is preliminary data.</text>
</comment>
<keyword evidence="2" id="KW-1185">Reference proteome</keyword>
<dbReference type="OrthoDB" id="3044497at2759"/>
<name>A0A9P6E351_9AGAR</name>
<reference evidence="1" key="1">
    <citation type="submission" date="2020-11" db="EMBL/GenBank/DDBJ databases">
        <authorList>
            <consortium name="DOE Joint Genome Institute"/>
            <person name="Ahrendt S."/>
            <person name="Riley R."/>
            <person name="Andreopoulos W."/>
            <person name="Labutti K."/>
            <person name="Pangilinan J."/>
            <person name="Ruiz-Duenas F.J."/>
            <person name="Barrasa J.M."/>
            <person name="Sanchez-Garcia M."/>
            <person name="Camarero S."/>
            <person name="Miyauchi S."/>
            <person name="Serrano A."/>
            <person name="Linde D."/>
            <person name="Babiker R."/>
            <person name="Drula E."/>
            <person name="Ayuso-Fernandez I."/>
            <person name="Pacheco R."/>
            <person name="Padilla G."/>
            <person name="Ferreira P."/>
            <person name="Barriuso J."/>
            <person name="Kellner H."/>
            <person name="Castanera R."/>
            <person name="Alfaro M."/>
            <person name="Ramirez L."/>
            <person name="Pisabarro A.G."/>
            <person name="Kuo A."/>
            <person name="Tritt A."/>
            <person name="Lipzen A."/>
            <person name="He G."/>
            <person name="Yan M."/>
            <person name="Ng V."/>
            <person name="Cullen D."/>
            <person name="Martin F."/>
            <person name="Rosso M.-N."/>
            <person name="Henrissat B."/>
            <person name="Hibbett D."/>
            <person name="Martinez A.T."/>
            <person name="Grigoriev I.V."/>
        </authorList>
    </citation>
    <scope>NUCLEOTIDE SEQUENCE</scope>
    <source>
        <strain evidence="1">CBS 506.95</strain>
    </source>
</reference>
<protein>
    <recommendedName>
        <fullName evidence="3">Reverse transcriptase</fullName>
    </recommendedName>
</protein>
<sequence>MRKCGVPEEHVEWVRRRNEGRTTVLTFDNFISEPFAVVDGLDQGDAQLLILYLIYNAQVLQVPEVTQGKSGLAFVNDVVLVATGQNFSETHCKLKGMMEKKGGVLEWASSHNCLFGMEKFQLLDATQQTIKNLLGTGQRMPMHRPILKIQGRQISPSTSVKFLRVHIDQRLKWREHGAAAIARGTGWLSQFQRIAKPTSGVAHKYMR</sequence>
<evidence type="ECO:0000313" key="1">
    <source>
        <dbReference type="EMBL" id="KAF9521637.1"/>
    </source>
</evidence>
<gene>
    <name evidence="1" type="ORF">CPB83DRAFT_778371</name>
</gene>
<dbReference type="EMBL" id="MU158008">
    <property type="protein sequence ID" value="KAF9521637.1"/>
    <property type="molecule type" value="Genomic_DNA"/>
</dbReference>
<proteinExistence type="predicted"/>
<organism evidence="1 2">
    <name type="scientific">Crepidotus variabilis</name>
    <dbReference type="NCBI Taxonomy" id="179855"/>
    <lineage>
        <taxon>Eukaryota</taxon>
        <taxon>Fungi</taxon>
        <taxon>Dikarya</taxon>
        <taxon>Basidiomycota</taxon>
        <taxon>Agaricomycotina</taxon>
        <taxon>Agaricomycetes</taxon>
        <taxon>Agaricomycetidae</taxon>
        <taxon>Agaricales</taxon>
        <taxon>Agaricineae</taxon>
        <taxon>Crepidotaceae</taxon>
        <taxon>Crepidotus</taxon>
    </lineage>
</organism>
<evidence type="ECO:0000313" key="2">
    <source>
        <dbReference type="Proteomes" id="UP000807306"/>
    </source>
</evidence>
<dbReference type="Proteomes" id="UP000807306">
    <property type="component" value="Unassembled WGS sequence"/>
</dbReference>
<evidence type="ECO:0008006" key="3">
    <source>
        <dbReference type="Google" id="ProtNLM"/>
    </source>
</evidence>
<dbReference type="AlphaFoldDB" id="A0A9P6E351"/>
<accession>A0A9P6E351</accession>